<dbReference type="GO" id="GO:0009904">
    <property type="term" value="P:chloroplast accumulation movement"/>
    <property type="evidence" value="ECO:0007669"/>
    <property type="project" value="TreeGrafter"/>
</dbReference>
<dbReference type="Proteomes" id="UP001327560">
    <property type="component" value="Chromosome 4"/>
</dbReference>
<dbReference type="PANTHER" id="PTHR32054">
    <property type="entry name" value="HEAVY CHAIN, PUTATIVE, EXPRESSED-RELATED-RELATED"/>
    <property type="match status" value="1"/>
</dbReference>
<feature type="coiled-coil region" evidence="3">
    <location>
        <begin position="151"/>
        <end position="217"/>
    </location>
</feature>
<dbReference type="GO" id="GO:0005829">
    <property type="term" value="C:cytosol"/>
    <property type="evidence" value="ECO:0007669"/>
    <property type="project" value="TreeGrafter"/>
</dbReference>
<accession>A0AAQ3K9W5</accession>
<evidence type="ECO:0000313" key="5">
    <source>
        <dbReference type="Proteomes" id="UP001327560"/>
    </source>
</evidence>
<keyword evidence="5" id="KW-1185">Reference proteome</keyword>
<dbReference type="InterPro" id="IPR008545">
    <property type="entry name" value="Web"/>
</dbReference>
<gene>
    <name evidence="4" type="ORF">Cni_G12700</name>
</gene>
<comment type="similarity">
    <text evidence="1">Belongs to the WEB family.</text>
</comment>
<proteinExistence type="inferred from homology"/>
<name>A0AAQ3K9W5_9LILI</name>
<evidence type="ECO:0000313" key="4">
    <source>
        <dbReference type="EMBL" id="WOL03979.1"/>
    </source>
</evidence>
<dbReference type="GO" id="GO:0009903">
    <property type="term" value="P:chloroplast avoidance movement"/>
    <property type="evidence" value="ECO:0007669"/>
    <property type="project" value="TreeGrafter"/>
</dbReference>
<keyword evidence="2 3" id="KW-0175">Coiled coil</keyword>
<feature type="coiled-coil region" evidence="3">
    <location>
        <begin position="391"/>
        <end position="425"/>
    </location>
</feature>
<evidence type="ECO:0000256" key="3">
    <source>
        <dbReference type="SAM" id="Coils"/>
    </source>
</evidence>
<protein>
    <recommendedName>
        <fullName evidence="6">WEB family protein</fullName>
    </recommendedName>
</protein>
<dbReference type="PANTHER" id="PTHR32054:SF2">
    <property type="entry name" value="PROTEIN PLASTID MOVEMENT IMPAIRED 2"/>
    <property type="match status" value="1"/>
</dbReference>
<feature type="coiled-coil region" evidence="3">
    <location>
        <begin position="482"/>
        <end position="519"/>
    </location>
</feature>
<evidence type="ECO:0000256" key="2">
    <source>
        <dbReference type="ARBA" id="ARBA00023054"/>
    </source>
</evidence>
<dbReference type="Pfam" id="PF05701">
    <property type="entry name" value="WEMBL"/>
    <property type="match status" value="1"/>
</dbReference>
<evidence type="ECO:0000256" key="1">
    <source>
        <dbReference type="ARBA" id="ARBA00005485"/>
    </source>
</evidence>
<evidence type="ECO:0008006" key="6">
    <source>
        <dbReference type="Google" id="ProtNLM"/>
    </source>
</evidence>
<reference evidence="4 5" key="1">
    <citation type="submission" date="2023-10" db="EMBL/GenBank/DDBJ databases">
        <title>Chromosome-scale genome assembly provides insights into flower coloration mechanisms of Canna indica.</title>
        <authorList>
            <person name="Li C."/>
        </authorList>
    </citation>
    <scope>NUCLEOTIDE SEQUENCE [LARGE SCALE GENOMIC DNA]</scope>
    <source>
        <tissue evidence="4">Flower</tissue>
    </source>
</reference>
<dbReference type="EMBL" id="CP136893">
    <property type="protein sequence ID" value="WOL03979.1"/>
    <property type="molecule type" value="Genomic_DNA"/>
</dbReference>
<dbReference type="AlphaFoldDB" id="A0AAQ3K9W5"/>
<sequence length="580" mass="66431">MDALQSQNSQGSQSDKEAITSLCGVRIQDRNLHIFPQEDLPSKPRELRQLRIQAGRLNESNSFAEEKETTEIELSQAKIEETNDRACSQRLGLQLIERSREELHYAEEFDKVKQELSGLKLDMVSASEAKPRFQKEIEISRSKERTNLHSVEEMRKKIDEVKRDQEQVDLACIEVEGEFQRIEAQRETEAALFAKNIETAKKKIKKLRRELKRSKEIETKLSITNAEVTMLQSEMEFVRAMEKNYQIEMVNKAKKKADDEDSDMRKALKSVEVEFREAKEQLASFEEECFQFMTSMDLTRKELIQIAEDTVRLKKLGKRTELRMQHLNSKVSKSKSKLEAAAMAGERAEAIVSSLSAGLLHMQTEIEAAKNDKHVTDEETGNIKAGTEKRVLEIRSAEERLQAAMKELEAAKTSESMALKKLRNVAHRTMGTRVSSIPHSSIVIVSRNEYEYLNQQAAITQAVASKKLEATQAWIQALAAREEEVMTRAEFIERQIKELKTMEGEKNNKVEQNEDEKNLADKKSFPVIPRKSTKLARTTASSRRVKMRRFSTSLATPNVCPHHLSSEEKEGNIQFCQVPR</sequence>
<organism evidence="4 5">
    <name type="scientific">Canna indica</name>
    <name type="common">Indian-shot</name>
    <dbReference type="NCBI Taxonomy" id="4628"/>
    <lineage>
        <taxon>Eukaryota</taxon>
        <taxon>Viridiplantae</taxon>
        <taxon>Streptophyta</taxon>
        <taxon>Embryophyta</taxon>
        <taxon>Tracheophyta</taxon>
        <taxon>Spermatophyta</taxon>
        <taxon>Magnoliopsida</taxon>
        <taxon>Liliopsida</taxon>
        <taxon>Zingiberales</taxon>
        <taxon>Cannaceae</taxon>
        <taxon>Canna</taxon>
    </lineage>
</organism>